<gene>
    <name evidence="9" type="ORF">QRX50_44660</name>
</gene>
<dbReference type="AlphaFoldDB" id="A0A9Y2IFV4"/>
<feature type="domain" description="Major facilitator superfamily (MFS) profile" evidence="8">
    <location>
        <begin position="25"/>
        <end position="477"/>
    </location>
</feature>
<comment type="subcellular location">
    <subcellularLocation>
        <location evidence="1">Cell membrane</location>
        <topology evidence="1">Multi-pass membrane protein</topology>
    </subcellularLocation>
</comment>
<dbReference type="PANTHER" id="PTHR42718:SF46">
    <property type="entry name" value="BLR6921 PROTEIN"/>
    <property type="match status" value="1"/>
</dbReference>
<feature type="transmembrane region" description="Helical" evidence="7">
    <location>
        <begin position="280"/>
        <end position="303"/>
    </location>
</feature>
<evidence type="ECO:0000256" key="1">
    <source>
        <dbReference type="ARBA" id="ARBA00004651"/>
    </source>
</evidence>
<dbReference type="Gene3D" id="1.20.1250.20">
    <property type="entry name" value="MFS general substrate transporter like domains"/>
    <property type="match status" value="1"/>
</dbReference>
<keyword evidence="3" id="KW-1003">Cell membrane</keyword>
<feature type="transmembrane region" description="Helical" evidence="7">
    <location>
        <begin position="123"/>
        <end position="141"/>
    </location>
</feature>
<proteinExistence type="predicted"/>
<dbReference type="SUPFAM" id="SSF103473">
    <property type="entry name" value="MFS general substrate transporter"/>
    <property type="match status" value="2"/>
</dbReference>
<dbReference type="InterPro" id="IPR020846">
    <property type="entry name" value="MFS_dom"/>
</dbReference>
<protein>
    <submittedName>
        <fullName evidence="9">MFS transporter</fullName>
    </submittedName>
</protein>
<dbReference type="InterPro" id="IPR011701">
    <property type="entry name" value="MFS"/>
</dbReference>
<dbReference type="EMBL" id="CP127294">
    <property type="protein sequence ID" value="WIX78375.1"/>
    <property type="molecule type" value="Genomic_DNA"/>
</dbReference>
<feature type="transmembrane region" description="Helical" evidence="7">
    <location>
        <begin position="239"/>
        <end position="259"/>
    </location>
</feature>
<feature type="transmembrane region" description="Helical" evidence="7">
    <location>
        <begin position="178"/>
        <end position="200"/>
    </location>
</feature>
<feature type="transmembrane region" description="Helical" evidence="7">
    <location>
        <begin position="309"/>
        <end position="332"/>
    </location>
</feature>
<keyword evidence="5 7" id="KW-1133">Transmembrane helix</keyword>
<sequence>MTELTERTSSTEPRPRHRTAASGLVLAIVLTCQLMLMLDATVMNVALPRIQSDLGFSATGLSWVMTSYSLVFGGLLLLGGRAGDLFGRRRMFVLGTAVFTLASLAGGLSTSAGFLIAARVAQGVGAAMAGPSTIALITTTFTEAKARVRALSLFSAVASGGFAIGLIVGGLLTEWISWRAALFINVPFGLAIAVLAPRFVPAPPPRSAHLDVPGAVLGTLGVASLVLAFTQAASDGWGAPLTLAALAAGVVLLIAFVLLERRVAHPLVPLWLFAERNRAAAYASFFLGPMAMMSMFFFLTQFLQDVRHFAALATGFAFLPMAASIFTLSRLMPRLLARFGPKPLAVTGTVLMVSGVAWLSMLTPDSGYVAALLGPLLLMGVGGGLAFSPLNVIIMSTVPAEDAGAAGGVLQTMQQVGSTLGLGILVTVFGAATRSAAASGATGTPLLVDGMTAAFLAASGLAALTVGVALTFRRGKAATV</sequence>
<feature type="transmembrane region" description="Helical" evidence="7">
    <location>
        <begin position="420"/>
        <end position="441"/>
    </location>
</feature>
<feature type="transmembrane region" description="Helical" evidence="7">
    <location>
        <begin position="368"/>
        <end position="387"/>
    </location>
</feature>
<feature type="transmembrane region" description="Helical" evidence="7">
    <location>
        <begin position="212"/>
        <end position="233"/>
    </location>
</feature>
<evidence type="ECO:0000256" key="4">
    <source>
        <dbReference type="ARBA" id="ARBA00022692"/>
    </source>
</evidence>
<keyword evidence="10" id="KW-1185">Reference proteome</keyword>
<dbReference type="Pfam" id="PF07690">
    <property type="entry name" value="MFS_1"/>
    <property type="match status" value="1"/>
</dbReference>
<keyword evidence="6 7" id="KW-0472">Membrane</keyword>
<dbReference type="PANTHER" id="PTHR42718">
    <property type="entry name" value="MAJOR FACILITATOR SUPERFAMILY MULTIDRUG TRANSPORTER MFSC"/>
    <property type="match status" value="1"/>
</dbReference>
<evidence type="ECO:0000259" key="8">
    <source>
        <dbReference type="PROSITE" id="PS50850"/>
    </source>
</evidence>
<feature type="transmembrane region" description="Helical" evidence="7">
    <location>
        <begin position="91"/>
        <end position="117"/>
    </location>
</feature>
<evidence type="ECO:0000313" key="9">
    <source>
        <dbReference type="EMBL" id="WIX78375.1"/>
    </source>
</evidence>
<dbReference type="Proteomes" id="UP001236014">
    <property type="component" value="Chromosome"/>
</dbReference>
<dbReference type="GO" id="GO:0022857">
    <property type="term" value="F:transmembrane transporter activity"/>
    <property type="evidence" value="ECO:0007669"/>
    <property type="project" value="InterPro"/>
</dbReference>
<dbReference type="InterPro" id="IPR036259">
    <property type="entry name" value="MFS_trans_sf"/>
</dbReference>
<name>A0A9Y2IFV4_9PSEU</name>
<keyword evidence="2" id="KW-0813">Transport</keyword>
<feature type="transmembrane region" description="Helical" evidence="7">
    <location>
        <begin position="20"/>
        <end position="38"/>
    </location>
</feature>
<evidence type="ECO:0000256" key="3">
    <source>
        <dbReference type="ARBA" id="ARBA00022475"/>
    </source>
</evidence>
<organism evidence="9 10">
    <name type="scientific">Amycolatopsis carbonis</name>
    <dbReference type="NCBI Taxonomy" id="715471"/>
    <lineage>
        <taxon>Bacteria</taxon>
        <taxon>Bacillati</taxon>
        <taxon>Actinomycetota</taxon>
        <taxon>Actinomycetes</taxon>
        <taxon>Pseudonocardiales</taxon>
        <taxon>Pseudonocardiaceae</taxon>
        <taxon>Amycolatopsis</taxon>
    </lineage>
</organism>
<feature type="transmembrane region" description="Helical" evidence="7">
    <location>
        <begin position="453"/>
        <end position="472"/>
    </location>
</feature>
<reference evidence="9 10" key="1">
    <citation type="submission" date="2023-06" db="EMBL/GenBank/DDBJ databases">
        <authorList>
            <person name="Oyuntsetseg B."/>
            <person name="Kim S.B."/>
        </authorList>
    </citation>
    <scope>NUCLEOTIDE SEQUENCE [LARGE SCALE GENOMIC DNA]</scope>
    <source>
        <strain evidence="9 10">2-15</strain>
    </source>
</reference>
<evidence type="ECO:0000256" key="7">
    <source>
        <dbReference type="SAM" id="Phobius"/>
    </source>
</evidence>
<evidence type="ECO:0000313" key="10">
    <source>
        <dbReference type="Proteomes" id="UP001236014"/>
    </source>
</evidence>
<evidence type="ECO:0000256" key="2">
    <source>
        <dbReference type="ARBA" id="ARBA00022448"/>
    </source>
</evidence>
<dbReference type="KEGG" id="acab:QRX50_44660"/>
<dbReference type="PROSITE" id="PS50850">
    <property type="entry name" value="MFS"/>
    <property type="match status" value="1"/>
</dbReference>
<feature type="transmembrane region" description="Helical" evidence="7">
    <location>
        <begin position="344"/>
        <end position="362"/>
    </location>
</feature>
<keyword evidence="4 7" id="KW-0812">Transmembrane</keyword>
<dbReference type="GO" id="GO:0005886">
    <property type="term" value="C:plasma membrane"/>
    <property type="evidence" value="ECO:0007669"/>
    <property type="project" value="UniProtKB-SubCell"/>
</dbReference>
<dbReference type="CDD" id="cd17321">
    <property type="entry name" value="MFS_MMR_MDR_like"/>
    <property type="match status" value="1"/>
</dbReference>
<evidence type="ECO:0000256" key="6">
    <source>
        <dbReference type="ARBA" id="ARBA00023136"/>
    </source>
</evidence>
<accession>A0A9Y2IFV4</accession>
<feature type="transmembrane region" description="Helical" evidence="7">
    <location>
        <begin position="153"/>
        <end position="172"/>
    </location>
</feature>
<dbReference type="Gene3D" id="1.20.1720.10">
    <property type="entry name" value="Multidrug resistance protein D"/>
    <property type="match status" value="1"/>
</dbReference>
<evidence type="ECO:0000256" key="5">
    <source>
        <dbReference type="ARBA" id="ARBA00022989"/>
    </source>
</evidence>
<feature type="transmembrane region" description="Helical" evidence="7">
    <location>
        <begin position="58"/>
        <end position="79"/>
    </location>
</feature>
<dbReference type="PRINTS" id="PR01036">
    <property type="entry name" value="TCRTETB"/>
</dbReference>